<accession>A0A5Q6RJ05</accession>
<sequence>MKSLHAVGVVGAGRVGAVLAARLREAGHEIVAASGRSAASQTRIDTLLPGVPLLSPAEVAARSDVLVLAVPDDALAGLVAGLALDGHLRPGQVVVHTSGRHGLSVLAAAAHVGARPVALHPAMTFTGTDVDLARLSGCVFGLTAAADDRAIAEGLVADLGGRPMWIRDEDRTTYHAALAHGSNHLVTIVSQAMQVLRRTGAEDPAAVLRPLLTAALDNALLYEDAALTGPVVRGDVETVRAHLAALEEQPAPTMDAYVAMARATTAHAVADGRLDESRARAIRRVLRESEWDLLATLVADEDSRTGA</sequence>
<organism evidence="3 5">
    <name type="scientific">Mumia zhuanghuii</name>
    <dbReference type="NCBI Taxonomy" id="2585211"/>
    <lineage>
        <taxon>Bacteria</taxon>
        <taxon>Bacillati</taxon>
        <taxon>Actinomycetota</taxon>
        <taxon>Actinomycetes</taxon>
        <taxon>Propionibacteriales</taxon>
        <taxon>Nocardioidaceae</taxon>
        <taxon>Mumia</taxon>
    </lineage>
</organism>
<dbReference type="PANTHER" id="PTHR40459">
    <property type="entry name" value="CONSERVED HYPOTHETICAL ALANINE AND LEUCINE RICH PROTEIN"/>
    <property type="match status" value="1"/>
</dbReference>
<dbReference type="InterPro" id="IPR036291">
    <property type="entry name" value="NAD(P)-bd_dom_sf"/>
</dbReference>
<reference evidence="3 5" key="1">
    <citation type="submission" date="2019-09" db="EMBL/GenBank/DDBJ databases">
        <title>Mumia zhuanghuii sp. nov. isolated from the intestinal contents of plateau pika (Ochotona curzoniae) in the Qinghai-Tibet plateau of China.</title>
        <authorList>
            <person name="Tian Z."/>
        </authorList>
    </citation>
    <scope>NUCLEOTIDE SEQUENCE [LARGE SCALE GENOMIC DNA]</scope>
    <source>
        <strain evidence="5">350</strain>
        <strain evidence="3">Z350</strain>
    </source>
</reference>
<evidence type="ECO:0000313" key="4">
    <source>
        <dbReference type="EMBL" id="KAA1424380.1"/>
    </source>
</evidence>
<dbReference type="EMBL" id="VDFQ02000001">
    <property type="protein sequence ID" value="KAA1424380.1"/>
    <property type="molecule type" value="Genomic_DNA"/>
</dbReference>
<evidence type="ECO:0000259" key="1">
    <source>
        <dbReference type="Pfam" id="PF10727"/>
    </source>
</evidence>
<dbReference type="Pfam" id="PF10727">
    <property type="entry name" value="Rossmann-like"/>
    <property type="match status" value="1"/>
</dbReference>
<dbReference type="InterPro" id="IPR018931">
    <property type="entry name" value="DUF2520"/>
</dbReference>
<dbReference type="EMBL" id="VDFQ02000008">
    <property type="protein sequence ID" value="KAA1418065.1"/>
    <property type="molecule type" value="Genomic_DNA"/>
</dbReference>
<proteinExistence type="predicted"/>
<dbReference type="SUPFAM" id="SSF51735">
    <property type="entry name" value="NAD(P)-binding Rossmann-fold domains"/>
    <property type="match status" value="1"/>
</dbReference>
<protein>
    <submittedName>
        <fullName evidence="3">DUF2520 domain-containing protein</fullName>
    </submittedName>
</protein>
<dbReference type="Pfam" id="PF10728">
    <property type="entry name" value="DUF2520"/>
    <property type="match status" value="1"/>
</dbReference>
<dbReference type="InterPro" id="IPR037108">
    <property type="entry name" value="TM1727-like_C_sf"/>
</dbReference>
<gene>
    <name evidence="4" type="ORF">FE697_000100</name>
    <name evidence="3" type="ORF">FE697_021790</name>
</gene>
<comment type="caution">
    <text evidence="3">The sequence shown here is derived from an EMBL/GenBank/DDBJ whole genome shotgun (WGS) entry which is preliminary data.</text>
</comment>
<dbReference type="RefSeq" id="WP_149767142.1">
    <property type="nucleotide sequence ID" value="NZ_VDFQ02000001.1"/>
</dbReference>
<dbReference type="Proteomes" id="UP000307768">
    <property type="component" value="Unassembled WGS sequence"/>
</dbReference>
<evidence type="ECO:0000313" key="5">
    <source>
        <dbReference type="Proteomes" id="UP000307768"/>
    </source>
</evidence>
<dbReference type="Gene3D" id="3.40.50.720">
    <property type="entry name" value="NAD(P)-binding Rossmann-like Domain"/>
    <property type="match status" value="1"/>
</dbReference>
<name>A0A5Q6RJ05_9ACTN</name>
<dbReference type="SUPFAM" id="SSF48179">
    <property type="entry name" value="6-phosphogluconate dehydrogenase C-terminal domain-like"/>
    <property type="match status" value="1"/>
</dbReference>
<dbReference type="OrthoDB" id="8650434at2"/>
<feature type="domain" description="DUF2520" evidence="2">
    <location>
        <begin position="138"/>
        <end position="264"/>
    </location>
</feature>
<dbReference type="InterPro" id="IPR008927">
    <property type="entry name" value="6-PGluconate_DH-like_C_sf"/>
</dbReference>
<dbReference type="AlphaFoldDB" id="A0A5Q6RJ05"/>
<feature type="domain" description="Putative oxidoreductase/dehydrogenase Rossmann-like" evidence="1">
    <location>
        <begin position="6"/>
        <end position="121"/>
    </location>
</feature>
<evidence type="ECO:0000259" key="2">
    <source>
        <dbReference type="Pfam" id="PF10728"/>
    </source>
</evidence>
<dbReference type="PANTHER" id="PTHR40459:SF1">
    <property type="entry name" value="CONSERVED HYPOTHETICAL ALANINE AND LEUCINE RICH PROTEIN"/>
    <property type="match status" value="1"/>
</dbReference>
<evidence type="ECO:0000313" key="3">
    <source>
        <dbReference type="EMBL" id="KAA1418065.1"/>
    </source>
</evidence>
<dbReference type="InterPro" id="IPR019665">
    <property type="entry name" value="OxRdtase/DH_put_Rossmann_dom"/>
</dbReference>
<dbReference type="Gene3D" id="1.10.1040.20">
    <property type="entry name" value="ProC-like, C-terminal domain"/>
    <property type="match status" value="1"/>
</dbReference>